<dbReference type="SMART" id="SM00448">
    <property type="entry name" value="REC"/>
    <property type="match status" value="1"/>
</dbReference>
<evidence type="ECO:0000313" key="5">
    <source>
        <dbReference type="Proteomes" id="UP000622707"/>
    </source>
</evidence>
<dbReference type="Gene3D" id="3.40.50.2300">
    <property type="match status" value="1"/>
</dbReference>
<dbReference type="PROSITE" id="PS50110">
    <property type="entry name" value="RESPONSE_REGULATORY"/>
    <property type="match status" value="1"/>
</dbReference>
<dbReference type="RefSeq" id="WP_201692245.1">
    <property type="nucleotide sequence ID" value="NZ_JAEQND010000012.1"/>
</dbReference>
<comment type="caution">
    <text evidence="4">The sequence shown here is derived from an EMBL/GenBank/DDBJ whole genome shotgun (WGS) entry which is preliminary data.</text>
</comment>
<reference evidence="4 5" key="1">
    <citation type="journal article" date="2017" name="Int. J. Syst. Evol. Microbiol.">
        <title>Ramlibacter alkalitolerans sp. nov., alkali-tolerant bacterium isolated from soil of ginseng.</title>
        <authorList>
            <person name="Lee D.H."/>
            <person name="Cha C.J."/>
        </authorList>
    </citation>
    <scope>NUCLEOTIDE SEQUENCE [LARGE SCALE GENOMIC DNA]</scope>
    <source>
        <strain evidence="4 5">KACC 19305</strain>
    </source>
</reference>
<evidence type="ECO:0000259" key="3">
    <source>
        <dbReference type="PROSITE" id="PS50110"/>
    </source>
</evidence>
<evidence type="ECO:0000256" key="1">
    <source>
        <dbReference type="ARBA" id="ARBA00022553"/>
    </source>
</evidence>
<keyword evidence="5" id="KW-1185">Reference proteome</keyword>
<accession>A0ABS1JTS5</accession>
<dbReference type="EMBL" id="JAEQND010000012">
    <property type="protein sequence ID" value="MBL0427617.1"/>
    <property type="molecule type" value="Genomic_DNA"/>
</dbReference>
<dbReference type="Pfam" id="PF00072">
    <property type="entry name" value="Response_reg"/>
    <property type="match status" value="1"/>
</dbReference>
<organism evidence="4 5">
    <name type="scientific">Ramlibacter alkalitolerans</name>
    <dbReference type="NCBI Taxonomy" id="2039631"/>
    <lineage>
        <taxon>Bacteria</taxon>
        <taxon>Pseudomonadati</taxon>
        <taxon>Pseudomonadota</taxon>
        <taxon>Betaproteobacteria</taxon>
        <taxon>Burkholderiales</taxon>
        <taxon>Comamonadaceae</taxon>
        <taxon>Ramlibacter</taxon>
    </lineage>
</organism>
<feature type="domain" description="Response regulatory" evidence="3">
    <location>
        <begin position="6"/>
        <end position="120"/>
    </location>
</feature>
<proteinExistence type="predicted"/>
<dbReference type="CDD" id="cd17536">
    <property type="entry name" value="REC_YesN-like"/>
    <property type="match status" value="1"/>
</dbReference>
<dbReference type="InterPro" id="IPR050595">
    <property type="entry name" value="Bact_response_regulator"/>
</dbReference>
<evidence type="ECO:0000313" key="4">
    <source>
        <dbReference type="EMBL" id="MBL0427617.1"/>
    </source>
</evidence>
<dbReference type="Proteomes" id="UP000622707">
    <property type="component" value="Unassembled WGS sequence"/>
</dbReference>
<sequence>MKPATRILIVDDEEVVRLSYMRILAGADCQLKAVWTWGQVSQAMDEEPFDLVLLDLRMPGMDGLEVLRELKARWPDSEVIIITGYPTVASAKEAVSLGAYDYLTKPVGPAQVIAAANAAMLHKLWALHDDSACQAGTVSSHLTH</sequence>
<dbReference type="PANTHER" id="PTHR44591">
    <property type="entry name" value="STRESS RESPONSE REGULATOR PROTEIN 1"/>
    <property type="match status" value="1"/>
</dbReference>
<dbReference type="PANTHER" id="PTHR44591:SF3">
    <property type="entry name" value="RESPONSE REGULATORY DOMAIN-CONTAINING PROTEIN"/>
    <property type="match status" value="1"/>
</dbReference>
<dbReference type="SUPFAM" id="SSF52172">
    <property type="entry name" value="CheY-like"/>
    <property type="match status" value="1"/>
</dbReference>
<dbReference type="InterPro" id="IPR001789">
    <property type="entry name" value="Sig_transdc_resp-reg_receiver"/>
</dbReference>
<keyword evidence="1 2" id="KW-0597">Phosphoprotein</keyword>
<protein>
    <submittedName>
        <fullName evidence="4">Response regulator</fullName>
    </submittedName>
</protein>
<gene>
    <name evidence="4" type="ORF">JI746_21055</name>
</gene>
<name>A0ABS1JTS5_9BURK</name>
<feature type="modified residue" description="4-aspartylphosphate" evidence="2">
    <location>
        <position position="55"/>
    </location>
</feature>
<evidence type="ECO:0000256" key="2">
    <source>
        <dbReference type="PROSITE-ProRule" id="PRU00169"/>
    </source>
</evidence>
<dbReference type="InterPro" id="IPR011006">
    <property type="entry name" value="CheY-like_superfamily"/>
</dbReference>